<dbReference type="STRING" id="1450648.CLORY_02810"/>
<sequence length="73" mass="8263">MASPETSTYVPFYAGITATPNYYQIGDSNPEQLAQYLNAEGQKNADYAFSKFKELNTVLFKQAADYLPLHDQY</sequence>
<reference evidence="1 2" key="1">
    <citation type="submission" date="2017-03" db="EMBL/GenBank/DDBJ databases">
        <title>Genome sequence of Clostridium oryzae DSM 28571.</title>
        <authorList>
            <person name="Poehlein A."/>
            <person name="Daniel R."/>
        </authorList>
    </citation>
    <scope>NUCLEOTIDE SEQUENCE [LARGE SCALE GENOMIC DNA]</scope>
    <source>
        <strain evidence="1 2">DSM 28571</strain>
    </source>
</reference>
<accession>A0A1V4IXI2</accession>
<protein>
    <submittedName>
        <fullName evidence="1">Uncharacterized protein</fullName>
    </submittedName>
</protein>
<organism evidence="1 2">
    <name type="scientific">Clostridium oryzae</name>
    <dbReference type="NCBI Taxonomy" id="1450648"/>
    <lineage>
        <taxon>Bacteria</taxon>
        <taxon>Bacillati</taxon>
        <taxon>Bacillota</taxon>
        <taxon>Clostridia</taxon>
        <taxon>Eubacteriales</taxon>
        <taxon>Clostridiaceae</taxon>
        <taxon>Clostridium</taxon>
    </lineage>
</organism>
<evidence type="ECO:0000313" key="2">
    <source>
        <dbReference type="Proteomes" id="UP000190080"/>
    </source>
</evidence>
<name>A0A1V4IXI2_9CLOT</name>
<dbReference type="Proteomes" id="UP000190080">
    <property type="component" value="Unassembled WGS sequence"/>
</dbReference>
<keyword evidence="2" id="KW-1185">Reference proteome</keyword>
<dbReference type="EMBL" id="MZGV01000002">
    <property type="protein sequence ID" value="OPJ64772.1"/>
    <property type="molecule type" value="Genomic_DNA"/>
</dbReference>
<comment type="caution">
    <text evidence="1">The sequence shown here is derived from an EMBL/GenBank/DDBJ whole genome shotgun (WGS) entry which is preliminary data.</text>
</comment>
<gene>
    <name evidence="1" type="ORF">CLORY_02810</name>
</gene>
<evidence type="ECO:0000313" key="1">
    <source>
        <dbReference type="EMBL" id="OPJ64772.1"/>
    </source>
</evidence>
<proteinExistence type="predicted"/>
<dbReference type="AlphaFoldDB" id="A0A1V4IXI2"/>